<keyword evidence="2" id="KW-0963">Cytoplasm</keyword>
<dbReference type="GO" id="GO:0034454">
    <property type="term" value="P:microtubule anchoring at centrosome"/>
    <property type="evidence" value="ECO:0007669"/>
    <property type="project" value="TreeGrafter"/>
</dbReference>
<dbReference type="GO" id="GO:0005874">
    <property type="term" value="C:microtubule"/>
    <property type="evidence" value="ECO:0007669"/>
    <property type="project" value="UniProtKB-KW"/>
</dbReference>
<keyword evidence="5" id="KW-0479">Metal-binding</keyword>
<evidence type="ECO:0000256" key="1">
    <source>
        <dbReference type="ARBA" id="ARBA00004300"/>
    </source>
</evidence>
<feature type="domain" description="EF-hand" evidence="14">
    <location>
        <begin position="275"/>
        <end position="310"/>
    </location>
</feature>
<feature type="coiled-coil region" evidence="12">
    <location>
        <begin position="854"/>
        <end position="902"/>
    </location>
</feature>
<name>A0A9Q0Y4R7_9SAUR</name>
<feature type="compositionally biased region" description="Basic residues" evidence="13">
    <location>
        <begin position="627"/>
        <end position="644"/>
    </location>
</feature>
<evidence type="ECO:0000256" key="3">
    <source>
        <dbReference type="ARBA" id="ARBA00022553"/>
    </source>
</evidence>
<feature type="domain" description="EF-hand" evidence="14">
    <location>
        <begin position="52"/>
        <end position="87"/>
    </location>
</feature>
<keyword evidence="8" id="KW-0832">Ubl conjugation</keyword>
<proteinExistence type="predicted"/>
<dbReference type="PROSITE" id="PS00018">
    <property type="entry name" value="EF_HAND_1"/>
    <property type="match status" value="1"/>
</dbReference>
<feature type="coiled-coil region" evidence="12">
    <location>
        <begin position="980"/>
        <end position="1161"/>
    </location>
</feature>
<evidence type="ECO:0000256" key="9">
    <source>
        <dbReference type="ARBA" id="ARBA00023054"/>
    </source>
</evidence>
<evidence type="ECO:0000259" key="14">
    <source>
        <dbReference type="PROSITE" id="PS50222"/>
    </source>
</evidence>
<evidence type="ECO:0000313" key="15">
    <source>
        <dbReference type="EMBL" id="KAJ7341241.1"/>
    </source>
</evidence>
<feature type="domain" description="EF-hand" evidence="14">
    <location>
        <begin position="238"/>
        <end position="273"/>
    </location>
</feature>
<gene>
    <name evidence="15" type="ORF">JRQ81_005118</name>
</gene>
<dbReference type="PANTHER" id="PTHR18905:SF12">
    <property type="entry name" value="NINEIN-LIKE PROTEIN"/>
    <property type="match status" value="1"/>
</dbReference>
<comment type="subcellular location">
    <subcellularLocation>
        <location evidence="1">Cytoplasm</location>
        <location evidence="1">Cytoskeleton</location>
        <location evidence="1">Microtubule organizing center</location>
        <location evidence="1">Centrosome</location>
    </subcellularLocation>
</comment>
<dbReference type="InterPro" id="IPR002048">
    <property type="entry name" value="EF_hand_dom"/>
</dbReference>
<protein>
    <recommendedName>
        <fullName evidence="11">Ninein-like protein</fullName>
    </recommendedName>
</protein>
<evidence type="ECO:0000256" key="6">
    <source>
        <dbReference type="ARBA" id="ARBA00022737"/>
    </source>
</evidence>
<evidence type="ECO:0000256" key="12">
    <source>
        <dbReference type="SAM" id="Coils"/>
    </source>
</evidence>
<evidence type="ECO:0000256" key="11">
    <source>
        <dbReference type="ARBA" id="ARBA00071185"/>
    </source>
</evidence>
<evidence type="ECO:0000313" key="16">
    <source>
        <dbReference type="Proteomes" id="UP001142489"/>
    </source>
</evidence>
<keyword evidence="7" id="KW-0106">Calcium</keyword>
<dbReference type="GO" id="GO:0005813">
    <property type="term" value="C:centrosome"/>
    <property type="evidence" value="ECO:0007669"/>
    <property type="project" value="UniProtKB-SubCell"/>
</dbReference>
<evidence type="ECO:0000256" key="7">
    <source>
        <dbReference type="ARBA" id="ARBA00022837"/>
    </source>
</evidence>
<dbReference type="FunFam" id="1.10.238.10:FF:000094">
    <property type="entry name" value="ninein isoform X7"/>
    <property type="match status" value="1"/>
</dbReference>
<comment type="caution">
    <text evidence="15">The sequence shown here is derived from an EMBL/GenBank/DDBJ whole genome shotgun (WGS) entry which is preliminary data.</text>
</comment>
<evidence type="ECO:0000256" key="10">
    <source>
        <dbReference type="ARBA" id="ARBA00023212"/>
    </source>
</evidence>
<keyword evidence="16" id="KW-1185">Reference proteome</keyword>
<dbReference type="Proteomes" id="UP001142489">
    <property type="component" value="Unassembled WGS sequence"/>
</dbReference>
<feature type="coiled-coil region" evidence="12">
    <location>
        <begin position="693"/>
        <end position="798"/>
    </location>
</feature>
<keyword evidence="4" id="KW-0493">Microtubule</keyword>
<dbReference type="SMART" id="SM00054">
    <property type="entry name" value="EFh"/>
    <property type="match status" value="3"/>
</dbReference>
<keyword evidence="9 12" id="KW-0175">Coiled coil</keyword>
<dbReference type="PANTHER" id="PTHR18905">
    <property type="entry name" value="NINEIN"/>
    <property type="match status" value="1"/>
</dbReference>
<dbReference type="InterPro" id="IPR011992">
    <property type="entry name" value="EF-hand-dom_pair"/>
</dbReference>
<dbReference type="Pfam" id="PF13499">
    <property type="entry name" value="EF-hand_7"/>
    <property type="match status" value="1"/>
</dbReference>
<accession>A0A9Q0Y4R7</accession>
<dbReference type="InterPro" id="IPR018247">
    <property type="entry name" value="EF_Hand_1_Ca_BS"/>
</dbReference>
<evidence type="ECO:0000256" key="5">
    <source>
        <dbReference type="ARBA" id="ARBA00022723"/>
    </source>
</evidence>
<keyword evidence="6" id="KW-0677">Repeat</keyword>
<dbReference type="PROSITE" id="PS50222">
    <property type="entry name" value="EF_HAND_2"/>
    <property type="match status" value="3"/>
</dbReference>
<feature type="compositionally biased region" description="Basic and acidic residues" evidence="13">
    <location>
        <begin position="192"/>
        <end position="220"/>
    </location>
</feature>
<dbReference type="AlphaFoldDB" id="A0A9Q0Y4R7"/>
<feature type="region of interest" description="Disordered" evidence="13">
    <location>
        <begin position="627"/>
        <end position="648"/>
    </location>
</feature>
<dbReference type="OrthoDB" id="5799458at2759"/>
<keyword evidence="3" id="KW-0597">Phosphoprotein</keyword>
<reference evidence="15" key="1">
    <citation type="journal article" date="2023" name="DNA Res.">
        <title>Chromosome-level genome assembly of Phrynocephalus forsythii using third-generation DNA sequencing and Hi-C analysis.</title>
        <authorList>
            <person name="Qi Y."/>
            <person name="Zhao W."/>
            <person name="Zhao Y."/>
            <person name="Niu C."/>
            <person name="Cao S."/>
            <person name="Zhang Y."/>
        </authorList>
    </citation>
    <scope>NUCLEOTIDE SEQUENCE</scope>
    <source>
        <tissue evidence="15">Muscle</tissue>
    </source>
</reference>
<dbReference type="Gene3D" id="1.10.238.10">
    <property type="entry name" value="EF-hand"/>
    <property type="match status" value="2"/>
</dbReference>
<keyword evidence="10" id="KW-0206">Cytoskeleton</keyword>
<feature type="non-terminal residue" evidence="15">
    <location>
        <position position="1"/>
    </location>
</feature>
<dbReference type="FunFam" id="1.10.238.10:FF:000209">
    <property type="entry name" value="Ninein like"/>
    <property type="match status" value="1"/>
</dbReference>
<evidence type="ECO:0000256" key="8">
    <source>
        <dbReference type="ARBA" id="ARBA00022843"/>
    </source>
</evidence>
<dbReference type="GO" id="GO:0005509">
    <property type="term" value="F:calcium ion binding"/>
    <property type="evidence" value="ECO:0007669"/>
    <property type="project" value="InterPro"/>
</dbReference>
<feature type="region of interest" description="Disordered" evidence="13">
    <location>
        <begin position="174"/>
        <end position="223"/>
    </location>
</feature>
<sequence length="1191" mass="138449">LGIRKQGKLQLFRSVFWTLRDQQWGSSVPVNLMEPASRLTSVYYGMGEEENKYVSQLKDVYESCDTTGTGYLDKEELTELCHKLHLERQLPLLLETLLGDNPFARVNFDEFKEGFVTVLSSSINLGLSDDESSYLEPVVPDKVEPKYIKGAKWYGRRTIPELQGTQLEHPKYLQEQQSKSQLRRSASLESVESLKSDEEPESTKEQQHEVFEGEGRRSSWDDDFYDGPRRVSTSCFDMTENQVQDIWDDLGIGNNGYLDKQELAVVCKNIGLKELEKEDLEELFNKLDRDGDGRVSLKEFQLGLFSHGPIPCPVSSTPLKPKCQRTASYQIFRETGHRSATPSFLSGGAALNLFSSVDDGTGFASPEQVISMWAQEGVENAKEILKSLDFNVEERVNLVELSMALENELMASKNGLQQAAFATCKHEIHHLETQVEQVSNERDKARVELEKVEKWNLQLSKEMDDNHSALEHHNESKLRDLEHDYRGKLTVMKSEIAIEREQLLQHANLQGAKLEAEIKALKEEECSLRGKLTLVIKENSRLQSEVAEMFQKLSESENQVVKLQKDLDFMLKDKLGLLDPHSTDFFNQEERFAEIIKEYELQCRDLRDQNDELQMEVENLCAQLHGKKRDPAKHKQKAHNPRKRNLPESMKARIPGNLQRNNQRLPGCLNIPTTDHNGVILSESDPYPVSLQMELLVEELKEQQRDLKIQLETKVNYYEREIELMKRNFEKERKGIEQIFKMEISELEEQKSDLEERYTKSQEVIDGLKEQLQKLAPLQELQKSFEKEKSEMEQYYAKEISSLGQRLAEERDRLEDDMKTTHETEMHLMRMELHRISEDNILLRNKLGRFQREVEDASEANIKQRKHIEELKIEKEKAMYKVEELNQMNSRYKEEIIQLHDKTDQLSHELSELSSHNKANQNTIALLSQRFVELDSRQEHEAVVAKRLHEASAELTKEHLQQQLAWREERATLEGQLKASMEKIGQFQELEAELDSLTQECQMLRSTKAQLTEEVEECQDQLLEAKTSLRMAESQHAQEVQQLRGQMENSVHKDSLLEVENRLAEEQKSVRLLEDKLMFQAEQMRWQLAIYQEEHENSHRLMEDKVEELEMNLKNAQLLLQEKMAQLKEQFEKNAKSNLLLKELYVENARLMKTLQVAEQKQTSAEHRNLILEEKISSLNKLIREVTLASQ</sequence>
<feature type="compositionally biased region" description="Polar residues" evidence="13">
    <location>
        <begin position="174"/>
        <end position="190"/>
    </location>
</feature>
<evidence type="ECO:0000256" key="2">
    <source>
        <dbReference type="ARBA" id="ARBA00022490"/>
    </source>
</evidence>
<organism evidence="15 16">
    <name type="scientific">Phrynocephalus forsythii</name>
    <dbReference type="NCBI Taxonomy" id="171643"/>
    <lineage>
        <taxon>Eukaryota</taxon>
        <taxon>Metazoa</taxon>
        <taxon>Chordata</taxon>
        <taxon>Craniata</taxon>
        <taxon>Vertebrata</taxon>
        <taxon>Euteleostomi</taxon>
        <taxon>Lepidosauria</taxon>
        <taxon>Squamata</taxon>
        <taxon>Bifurcata</taxon>
        <taxon>Unidentata</taxon>
        <taxon>Episquamata</taxon>
        <taxon>Toxicofera</taxon>
        <taxon>Iguania</taxon>
        <taxon>Acrodonta</taxon>
        <taxon>Agamidae</taxon>
        <taxon>Agaminae</taxon>
        <taxon>Phrynocephalus</taxon>
    </lineage>
</organism>
<dbReference type="EMBL" id="JAPFRF010000002">
    <property type="protein sequence ID" value="KAJ7341241.1"/>
    <property type="molecule type" value="Genomic_DNA"/>
</dbReference>
<dbReference type="SUPFAM" id="SSF47473">
    <property type="entry name" value="EF-hand"/>
    <property type="match status" value="1"/>
</dbReference>
<evidence type="ECO:0000256" key="4">
    <source>
        <dbReference type="ARBA" id="ARBA00022701"/>
    </source>
</evidence>
<evidence type="ECO:0000256" key="13">
    <source>
        <dbReference type="SAM" id="MobiDB-lite"/>
    </source>
</evidence>